<gene>
    <name evidence="4" type="ORF">QFW77_02260</name>
</gene>
<sequence length="220" mass="23347">MDANQVFTDPRVAELAAAVAAGDADAVRALAQAGVPLDAQGDKQTTLLQWALLNKSPRGMEALLEAGADPSQPGIDGDTVIHLAAMANDPQYLELLLARGADANARNAVTQSTPLASALRGKRETQLRALIAAGADPNAADRGGNTPLHQAAKYNDPVNALRLLEAGADPNARNVQDATFQQFLFTTREDVLSGEAKRGRERIRDWLRSHDVAIEDPGSR</sequence>
<proteinExistence type="predicted"/>
<dbReference type="EMBL" id="JARXRM010000012">
    <property type="protein sequence ID" value="MDH5821819.1"/>
    <property type="molecule type" value="Genomic_DNA"/>
</dbReference>
<dbReference type="InterPro" id="IPR036770">
    <property type="entry name" value="Ankyrin_rpt-contain_sf"/>
</dbReference>
<keyword evidence="1" id="KW-0677">Repeat</keyword>
<evidence type="ECO:0000256" key="3">
    <source>
        <dbReference type="PROSITE-ProRule" id="PRU00023"/>
    </source>
</evidence>
<comment type="caution">
    <text evidence="4">The sequence shown here is derived from an EMBL/GenBank/DDBJ whole genome shotgun (WGS) entry which is preliminary data.</text>
</comment>
<reference evidence="4 5" key="1">
    <citation type="submission" date="2023-04" db="EMBL/GenBank/DDBJ databases">
        <title>Luteimonas endophyticus RD2P54.</title>
        <authorList>
            <person name="Sun J.-Q."/>
        </authorList>
    </citation>
    <scope>NUCLEOTIDE SEQUENCE [LARGE SCALE GENOMIC DNA]</scope>
    <source>
        <strain evidence="4 5">RD2P54</strain>
    </source>
</reference>
<keyword evidence="2 3" id="KW-0040">ANK repeat</keyword>
<evidence type="ECO:0000313" key="4">
    <source>
        <dbReference type="EMBL" id="MDH5821819.1"/>
    </source>
</evidence>
<evidence type="ECO:0000313" key="5">
    <source>
        <dbReference type="Proteomes" id="UP001156940"/>
    </source>
</evidence>
<feature type="repeat" description="ANK" evidence="3">
    <location>
        <begin position="110"/>
        <end position="142"/>
    </location>
</feature>
<dbReference type="RefSeq" id="WP_280572605.1">
    <property type="nucleotide sequence ID" value="NZ_JARXRM010000012.1"/>
</dbReference>
<protein>
    <submittedName>
        <fullName evidence="4">Ankyrin repeat domain-containing protein</fullName>
    </submittedName>
</protein>
<accession>A0ABT6J4T8</accession>
<evidence type="ECO:0000256" key="2">
    <source>
        <dbReference type="ARBA" id="ARBA00023043"/>
    </source>
</evidence>
<feature type="repeat" description="ANK" evidence="3">
    <location>
        <begin position="143"/>
        <end position="175"/>
    </location>
</feature>
<evidence type="ECO:0000256" key="1">
    <source>
        <dbReference type="ARBA" id="ARBA00022737"/>
    </source>
</evidence>
<organism evidence="4 5">
    <name type="scientific">Luteimonas endophytica</name>
    <dbReference type="NCBI Taxonomy" id="3042023"/>
    <lineage>
        <taxon>Bacteria</taxon>
        <taxon>Pseudomonadati</taxon>
        <taxon>Pseudomonadota</taxon>
        <taxon>Gammaproteobacteria</taxon>
        <taxon>Lysobacterales</taxon>
        <taxon>Lysobacteraceae</taxon>
        <taxon>Luteimonas</taxon>
    </lineage>
</organism>
<name>A0ABT6J4T8_9GAMM</name>
<dbReference type="Proteomes" id="UP001156940">
    <property type="component" value="Unassembled WGS sequence"/>
</dbReference>
<dbReference type="PROSITE" id="PS50297">
    <property type="entry name" value="ANK_REP_REGION"/>
    <property type="match status" value="2"/>
</dbReference>
<dbReference type="PANTHER" id="PTHR24171">
    <property type="entry name" value="ANKYRIN REPEAT DOMAIN-CONTAINING PROTEIN 39-RELATED"/>
    <property type="match status" value="1"/>
</dbReference>
<dbReference type="SMART" id="SM00248">
    <property type="entry name" value="ANK"/>
    <property type="match status" value="5"/>
</dbReference>
<dbReference type="SUPFAM" id="SSF48403">
    <property type="entry name" value="Ankyrin repeat"/>
    <property type="match status" value="1"/>
</dbReference>
<dbReference type="InterPro" id="IPR002110">
    <property type="entry name" value="Ankyrin_rpt"/>
</dbReference>
<dbReference type="Gene3D" id="1.25.40.20">
    <property type="entry name" value="Ankyrin repeat-containing domain"/>
    <property type="match status" value="1"/>
</dbReference>
<feature type="repeat" description="ANK" evidence="3">
    <location>
        <begin position="76"/>
        <end position="108"/>
    </location>
</feature>
<dbReference type="PROSITE" id="PS50088">
    <property type="entry name" value="ANK_REPEAT"/>
    <property type="match status" value="3"/>
</dbReference>
<keyword evidence="5" id="KW-1185">Reference proteome</keyword>
<dbReference type="Pfam" id="PF12796">
    <property type="entry name" value="Ank_2"/>
    <property type="match status" value="1"/>
</dbReference>